<keyword evidence="13" id="KW-0998">Cell outer membrane</keyword>
<gene>
    <name evidence="17" type="ORF">SAMN04515673_102223</name>
</gene>
<dbReference type="PROSITE" id="PS51257">
    <property type="entry name" value="PROKAR_LIPOPROTEIN"/>
    <property type="match status" value="1"/>
</dbReference>
<dbReference type="InterPro" id="IPR054765">
    <property type="entry name" value="SLBB_dom"/>
</dbReference>
<dbReference type="EMBL" id="FOYI01000002">
    <property type="protein sequence ID" value="SFR00789.1"/>
    <property type="molecule type" value="Genomic_DNA"/>
</dbReference>
<evidence type="ECO:0000256" key="1">
    <source>
        <dbReference type="ARBA" id="ARBA00004571"/>
    </source>
</evidence>
<evidence type="ECO:0000259" key="16">
    <source>
        <dbReference type="Pfam" id="PF22461"/>
    </source>
</evidence>
<keyword evidence="3" id="KW-0813">Transport</keyword>
<dbReference type="STRING" id="871652.SAMN04515673_102223"/>
<evidence type="ECO:0000256" key="10">
    <source>
        <dbReference type="ARBA" id="ARBA00023114"/>
    </source>
</evidence>
<evidence type="ECO:0000256" key="6">
    <source>
        <dbReference type="ARBA" id="ARBA00022692"/>
    </source>
</evidence>
<dbReference type="GO" id="GO:0015288">
    <property type="term" value="F:porin activity"/>
    <property type="evidence" value="ECO:0007669"/>
    <property type="project" value="UniProtKB-KW"/>
</dbReference>
<evidence type="ECO:0000256" key="2">
    <source>
        <dbReference type="ARBA" id="ARBA00009450"/>
    </source>
</evidence>
<reference evidence="17 18" key="1">
    <citation type="submission" date="2016-10" db="EMBL/GenBank/DDBJ databases">
        <authorList>
            <person name="de Groot N.N."/>
        </authorList>
    </citation>
    <scope>NUCLEOTIDE SEQUENCE [LARGE SCALE GENOMIC DNA]</scope>
    <source>
        <strain evidence="18">KMM 9023,NRIC 0796,JCM 17311,KCTC 23692</strain>
    </source>
</reference>
<sequence length="455" mass="48350">MSRLTEGAEAPRLFVALPVVLTLLGLGGCGVSYKSPTVESAAAGATVDVVSLTMTSVVQANATPYTPRGLPAAFFATGGGGAAAASVSLPDPPDPASAPAAPLELRIPPAHQPEPYRIGVGDVLSLTTESESAGVGGVLGANRRQSFVVRDDGAIAVPEIGSIQVAGRTVEQAESDLFPVFVQNQLDPSFALEIEAFNSKRVSVGGAVGAPRIVPIALTPLKLGEVLAEAGGMTVDADDQAAIRLYRDGTLYQIPVSQFFARGDLQQIQLKDGDAIYVDQSYDLDQAQRYYAQQLDAFAERREARQAALLALQTEINLRRGELADRRALHEARGDLGAEPRDYVYLTGEVAQQGRYVLPYQRQVSLADVLLGQGGFPTVTGDPSAIYVLRAAGETRILAWHLDASNAANMIVATRMEMRPSDVIFVEEQPITKWSRALQQAFPILVNRASNAIDG</sequence>
<evidence type="ECO:0000256" key="8">
    <source>
        <dbReference type="ARBA" id="ARBA00023047"/>
    </source>
</evidence>
<dbReference type="Pfam" id="PF22461">
    <property type="entry name" value="SLBB_2"/>
    <property type="match status" value="2"/>
</dbReference>
<keyword evidence="12" id="KW-0564">Palmitate</keyword>
<evidence type="ECO:0000256" key="13">
    <source>
        <dbReference type="ARBA" id="ARBA00023237"/>
    </source>
</evidence>
<feature type="domain" description="SLBB" evidence="16">
    <location>
        <begin position="344"/>
        <end position="426"/>
    </location>
</feature>
<dbReference type="PANTHER" id="PTHR33619">
    <property type="entry name" value="POLYSACCHARIDE EXPORT PROTEIN GFCE-RELATED"/>
    <property type="match status" value="1"/>
</dbReference>
<dbReference type="Gene3D" id="3.10.560.10">
    <property type="entry name" value="Outer membrane lipoprotein wza domain like"/>
    <property type="match status" value="2"/>
</dbReference>
<keyword evidence="14" id="KW-0449">Lipoprotein</keyword>
<evidence type="ECO:0000256" key="7">
    <source>
        <dbReference type="ARBA" id="ARBA00022729"/>
    </source>
</evidence>
<dbReference type="GO" id="GO:0006811">
    <property type="term" value="P:monoatomic ion transport"/>
    <property type="evidence" value="ECO:0007669"/>
    <property type="project" value="UniProtKB-KW"/>
</dbReference>
<dbReference type="InterPro" id="IPR003715">
    <property type="entry name" value="Poly_export_N"/>
</dbReference>
<organism evidence="17 18">
    <name type="scientific">Poseidonocella sedimentorum</name>
    <dbReference type="NCBI Taxonomy" id="871652"/>
    <lineage>
        <taxon>Bacteria</taxon>
        <taxon>Pseudomonadati</taxon>
        <taxon>Pseudomonadota</taxon>
        <taxon>Alphaproteobacteria</taxon>
        <taxon>Rhodobacterales</taxon>
        <taxon>Roseobacteraceae</taxon>
        <taxon>Poseidonocella</taxon>
    </lineage>
</organism>
<feature type="domain" description="Polysaccharide export protein N-terminal" evidence="15">
    <location>
        <begin position="112"/>
        <end position="177"/>
    </location>
</feature>
<feature type="domain" description="SLBB" evidence="16">
    <location>
        <begin position="200"/>
        <end position="278"/>
    </location>
</feature>
<name>A0A1I6D5P4_9RHOB</name>
<dbReference type="Proteomes" id="UP000199302">
    <property type="component" value="Unassembled WGS sequence"/>
</dbReference>
<dbReference type="OrthoDB" id="9808421at2"/>
<evidence type="ECO:0000313" key="18">
    <source>
        <dbReference type="Proteomes" id="UP000199302"/>
    </source>
</evidence>
<keyword evidence="6" id="KW-0812">Transmembrane</keyword>
<dbReference type="RefSeq" id="WP_092076898.1">
    <property type="nucleotide sequence ID" value="NZ_FOYI01000002.1"/>
</dbReference>
<dbReference type="AlphaFoldDB" id="A0A1I6D5P4"/>
<comment type="subcellular location">
    <subcellularLocation>
        <location evidence="1">Cell outer membrane</location>
        <topology evidence="1">Multi-pass membrane protein</topology>
    </subcellularLocation>
</comment>
<dbReference type="Gene3D" id="3.30.1950.10">
    <property type="entry name" value="wza like domain"/>
    <property type="match status" value="1"/>
</dbReference>
<evidence type="ECO:0000259" key="15">
    <source>
        <dbReference type="Pfam" id="PF02563"/>
    </source>
</evidence>
<keyword evidence="10" id="KW-0626">Porin</keyword>
<keyword evidence="18" id="KW-1185">Reference proteome</keyword>
<keyword evidence="9" id="KW-0406">Ion transport</keyword>
<keyword evidence="7" id="KW-0732">Signal</keyword>
<comment type="similarity">
    <text evidence="2">Belongs to the BexD/CtrA/VexA family.</text>
</comment>
<dbReference type="GO" id="GO:0009279">
    <property type="term" value="C:cell outer membrane"/>
    <property type="evidence" value="ECO:0007669"/>
    <property type="project" value="UniProtKB-SubCell"/>
</dbReference>
<evidence type="ECO:0000256" key="14">
    <source>
        <dbReference type="ARBA" id="ARBA00023288"/>
    </source>
</evidence>
<dbReference type="GO" id="GO:0015159">
    <property type="term" value="F:polysaccharide transmembrane transporter activity"/>
    <property type="evidence" value="ECO:0007669"/>
    <property type="project" value="InterPro"/>
</dbReference>
<dbReference type="InterPro" id="IPR049712">
    <property type="entry name" value="Poly_export"/>
</dbReference>
<evidence type="ECO:0000256" key="11">
    <source>
        <dbReference type="ARBA" id="ARBA00023136"/>
    </source>
</evidence>
<protein>
    <submittedName>
        <fullName evidence="17">Polysaccharide export outer membrane protein</fullName>
    </submittedName>
</protein>
<evidence type="ECO:0000256" key="4">
    <source>
        <dbReference type="ARBA" id="ARBA00022452"/>
    </source>
</evidence>
<evidence type="ECO:0000256" key="5">
    <source>
        <dbReference type="ARBA" id="ARBA00022597"/>
    </source>
</evidence>
<keyword evidence="5" id="KW-0762">Sugar transport</keyword>
<evidence type="ECO:0000256" key="9">
    <source>
        <dbReference type="ARBA" id="ARBA00023065"/>
    </source>
</evidence>
<dbReference type="GO" id="GO:0046930">
    <property type="term" value="C:pore complex"/>
    <property type="evidence" value="ECO:0007669"/>
    <property type="project" value="UniProtKB-KW"/>
</dbReference>
<keyword evidence="4" id="KW-1134">Transmembrane beta strand</keyword>
<evidence type="ECO:0000313" key="17">
    <source>
        <dbReference type="EMBL" id="SFR00789.1"/>
    </source>
</evidence>
<accession>A0A1I6D5P4</accession>
<dbReference type="Pfam" id="PF02563">
    <property type="entry name" value="Poly_export"/>
    <property type="match status" value="1"/>
</dbReference>
<evidence type="ECO:0000256" key="12">
    <source>
        <dbReference type="ARBA" id="ARBA00023139"/>
    </source>
</evidence>
<keyword evidence="11" id="KW-0472">Membrane</keyword>
<proteinExistence type="inferred from homology"/>
<dbReference type="PANTHER" id="PTHR33619:SF3">
    <property type="entry name" value="POLYSACCHARIDE EXPORT PROTEIN GFCE-RELATED"/>
    <property type="match status" value="1"/>
</dbReference>
<keyword evidence="8" id="KW-0625">Polysaccharide transport</keyword>
<evidence type="ECO:0000256" key="3">
    <source>
        <dbReference type="ARBA" id="ARBA00022448"/>
    </source>
</evidence>